<dbReference type="Proteomes" id="UP000828941">
    <property type="component" value="Chromosome 10"/>
</dbReference>
<evidence type="ECO:0000313" key="1">
    <source>
        <dbReference type="EMBL" id="KAI4315948.1"/>
    </source>
</evidence>
<evidence type="ECO:0000313" key="2">
    <source>
        <dbReference type="Proteomes" id="UP000828941"/>
    </source>
</evidence>
<accession>A0ACB9LWG3</accession>
<name>A0ACB9LWG3_BAUVA</name>
<gene>
    <name evidence="1" type="ORF">L6164_023971</name>
</gene>
<dbReference type="EMBL" id="CM039435">
    <property type="protein sequence ID" value="KAI4315948.1"/>
    <property type="molecule type" value="Genomic_DNA"/>
</dbReference>
<keyword evidence="2" id="KW-1185">Reference proteome</keyword>
<organism evidence="1 2">
    <name type="scientific">Bauhinia variegata</name>
    <name type="common">Purple orchid tree</name>
    <name type="synonym">Phanera variegata</name>
    <dbReference type="NCBI Taxonomy" id="167791"/>
    <lineage>
        <taxon>Eukaryota</taxon>
        <taxon>Viridiplantae</taxon>
        <taxon>Streptophyta</taxon>
        <taxon>Embryophyta</taxon>
        <taxon>Tracheophyta</taxon>
        <taxon>Spermatophyta</taxon>
        <taxon>Magnoliopsida</taxon>
        <taxon>eudicotyledons</taxon>
        <taxon>Gunneridae</taxon>
        <taxon>Pentapetalae</taxon>
        <taxon>rosids</taxon>
        <taxon>fabids</taxon>
        <taxon>Fabales</taxon>
        <taxon>Fabaceae</taxon>
        <taxon>Cercidoideae</taxon>
        <taxon>Cercideae</taxon>
        <taxon>Bauhiniinae</taxon>
        <taxon>Bauhinia</taxon>
    </lineage>
</organism>
<proteinExistence type="predicted"/>
<sequence>MSMKAIWERLKAVGQEIQKSFRGIDEEEEYDGEKFYVHHKKCGHNLEECWEFRCLVQELMNLGVVNVEKKFAIVEKEVVVMRKEDQGFHPSVLKVLSNPTLELVTPKVFVKSSIIVVRTFDGTRREALGDIVLPLEIGPSKFNVNFQGLDQSSYCKSDVSEFNTCHYDCYIANGALPTLPNIALNLSNLHNGNGQFVLTYVRFERVEVYTFFCFTLEG</sequence>
<comment type="caution">
    <text evidence="1">The sequence shown here is derived from an EMBL/GenBank/DDBJ whole genome shotgun (WGS) entry which is preliminary data.</text>
</comment>
<reference evidence="1 2" key="1">
    <citation type="journal article" date="2022" name="DNA Res.">
        <title>Chromosomal-level genome assembly of the orchid tree Bauhinia variegata (Leguminosae; Cercidoideae) supports the allotetraploid origin hypothesis of Bauhinia.</title>
        <authorList>
            <person name="Zhong Y."/>
            <person name="Chen Y."/>
            <person name="Zheng D."/>
            <person name="Pang J."/>
            <person name="Liu Y."/>
            <person name="Luo S."/>
            <person name="Meng S."/>
            <person name="Qian L."/>
            <person name="Wei D."/>
            <person name="Dai S."/>
            <person name="Zhou R."/>
        </authorList>
    </citation>
    <scope>NUCLEOTIDE SEQUENCE [LARGE SCALE GENOMIC DNA]</scope>
    <source>
        <strain evidence="1">BV-YZ2020</strain>
    </source>
</reference>
<protein>
    <submittedName>
        <fullName evidence="1">Uncharacterized protein</fullName>
    </submittedName>
</protein>